<organism evidence="2 3">
    <name type="scientific">Parascaris equorum</name>
    <name type="common">Equine roundworm</name>
    <dbReference type="NCBI Taxonomy" id="6256"/>
    <lineage>
        <taxon>Eukaryota</taxon>
        <taxon>Metazoa</taxon>
        <taxon>Ecdysozoa</taxon>
        <taxon>Nematoda</taxon>
        <taxon>Chromadorea</taxon>
        <taxon>Rhabditida</taxon>
        <taxon>Spirurina</taxon>
        <taxon>Ascaridomorpha</taxon>
        <taxon>Ascaridoidea</taxon>
        <taxon>Ascarididae</taxon>
        <taxon>Parascaris</taxon>
    </lineage>
</organism>
<feature type="transmembrane region" description="Helical" evidence="1">
    <location>
        <begin position="20"/>
        <end position="43"/>
    </location>
</feature>
<keyword evidence="1" id="KW-0812">Transmembrane</keyword>
<sequence>MYHAIIMRVLPPHTTQKPSYFLSLELFLVFGLIGGAAATYSAVNELATTQFTAPCYIQPFLNTVHPSDRQRHTNCCGNWQNITRTGDSSVCNDYVDFYKQND</sequence>
<evidence type="ECO:0000313" key="2">
    <source>
        <dbReference type="Proteomes" id="UP000887564"/>
    </source>
</evidence>
<name>A0A914RFG0_PAREQ</name>
<keyword evidence="2" id="KW-1185">Reference proteome</keyword>
<dbReference type="WBParaSite" id="PEQ_0000535101-mRNA-1">
    <property type="protein sequence ID" value="PEQ_0000535101-mRNA-1"/>
    <property type="gene ID" value="PEQ_0000535101"/>
</dbReference>
<evidence type="ECO:0000313" key="3">
    <source>
        <dbReference type="WBParaSite" id="PEQ_0000535101-mRNA-1"/>
    </source>
</evidence>
<protein>
    <submittedName>
        <fullName evidence="3">Uncharacterized protein</fullName>
    </submittedName>
</protein>
<keyword evidence="1" id="KW-0472">Membrane</keyword>
<reference evidence="3" key="1">
    <citation type="submission" date="2022-11" db="UniProtKB">
        <authorList>
            <consortium name="WormBaseParasite"/>
        </authorList>
    </citation>
    <scope>IDENTIFICATION</scope>
</reference>
<dbReference type="AlphaFoldDB" id="A0A914RFG0"/>
<proteinExistence type="predicted"/>
<accession>A0A914RFG0</accession>
<evidence type="ECO:0000256" key="1">
    <source>
        <dbReference type="SAM" id="Phobius"/>
    </source>
</evidence>
<keyword evidence="1" id="KW-1133">Transmembrane helix</keyword>
<dbReference type="Proteomes" id="UP000887564">
    <property type="component" value="Unplaced"/>
</dbReference>